<proteinExistence type="predicted"/>
<dbReference type="EMBL" id="FZQA01000008">
    <property type="protein sequence ID" value="SNT75426.1"/>
    <property type="molecule type" value="Genomic_DNA"/>
</dbReference>
<dbReference type="Proteomes" id="UP000198346">
    <property type="component" value="Unassembled WGS sequence"/>
</dbReference>
<dbReference type="AlphaFoldDB" id="A0A239PZN6"/>
<feature type="signal peptide" evidence="2">
    <location>
        <begin position="1"/>
        <end position="20"/>
    </location>
</feature>
<evidence type="ECO:0000256" key="1">
    <source>
        <dbReference type="SAM" id="Phobius"/>
    </source>
</evidence>
<evidence type="ECO:0000313" key="4">
    <source>
        <dbReference type="Proteomes" id="UP000198346"/>
    </source>
</evidence>
<feature type="transmembrane region" description="Helical" evidence="1">
    <location>
        <begin position="24"/>
        <end position="46"/>
    </location>
</feature>
<keyword evidence="1" id="KW-0812">Transmembrane</keyword>
<organism evidence="3 4">
    <name type="scientific">Amphiplicatus metriothermophilus</name>
    <dbReference type="NCBI Taxonomy" id="1519374"/>
    <lineage>
        <taxon>Bacteria</taxon>
        <taxon>Pseudomonadati</taxon>
        <taxon>Pseudomonadota</taxon>
        <taxon>Alphaproteobacteria</taxon>
        <taxon>Parvularculales</taxon>
        <taxon>Parvularculaceae</taxon>
        <taxon>Amphiplicatus</taxon>
    </lineage>
</organism>
<evidence type="ECO:0000256" key="2">
    <source>
        <dbReference type="SAM" id="SignalP"/>
    </source>
</evidence>
<keyword evidence="4" id="KW-1185">Reference proteome</keyword>
<protein>
    <submittedName>
        <fullName evidence="3">Uncharacterized protein</fullName>
    </submittedName>
</protein>
<accession>A0A239PZN6</accession>
<gene>
    <name evidence="3" type="ORF">SAMN06297382_2733</name>
</gene>
<feature type="chain" id="PRO_5013303387" evidence="2">
    <location>
        <begin position="21"/>
        <end position="77"/>
    </location>
</feature>
<keyword evidence="2" id="KW-0732">Signal</keyword>
<sequence length="77" mass="7911">MLCCALGVLIAASAALWARAKGLALLAAALVACAALALAMLAHHAFRLQTEEKARFEAFLMSALCRGSGPAPSEDGR</sequence>
<keyword evidence="1" id="KW-1133">Transmembrane helix</keyword>
<name>A0A239PZN6_9PROT</name>
<reference evidence="3 4" key="1">
    <citation type="submission" date="2017-07" db="EMBL/GenBank/DDBJ databases">
        <authorList>
            <person name="Sun Z.S."/>
            <person name="Albrecht U."/>
            <person name="Echele G."/>
            <person name="Lee C.C."/>
        </authorList>
    </citation>
    <scope>NUCLEOTIDE SEQUENCE [LARGE SCALE GENOMIC DNA]</scope>
    <source>
        <strain evidence="3 4">CGMCC 1.12710</strain>
    </source>
</reference>
<keyword evidence="1" id="KW-0472">Membrane</keyword>
<evidence type="ECO:0000313" key="3">
    <source>
        <dbReference type="EMBL" id="SNT75426.1"/>
    </source>
</evidence>